<keyword evidence="2" id="KW-1185">Reference proteome</keyword>
<reference evidence="3" key="2">
    <citation type="submission" date="2025-08" db="UniProtKB">
        <authorList>
            <consortium name="RefSeq"/>
        </authorList>
    </citation>
    <scope>IDENTIFICATION</scope>
    <source>
        <tissue evidence="3">Young leaves</tissue>
    </source>
</reference>
<proteinExistence type="predicted"/>
<evidence type="ECO:0000256" key="1">
    <source>
        <dbReference type="SAM" id="MobiDB-lite"/>
    </source>
</evidence>
<feature type="compositionally biased region" description="Basic and acidic residues" evidence="1">
    <location>
        <begin position="106"/>
        <end position="117"/>
    </location>
</feature>
<protein>
    <submittedName>
        <fullName evidence="3">Uncharacterized protein LOC113855728</fullName>
    </submittedName>
</protein>
<evidence type="ECO:0000313" key="2">
    <source>
        <dbReference type="Proteomes" id="UP000694853"/>
    </source>
</evidence>
<accession>A0A8B8KIS0</accession>
<dbReference type="Proteomes" id="UP000694853">
    <property type="component" value="Unplaced"/>
</dbReference>
<dbReference type="AlphaFoldDB" id="A0A8B8KIS0"/>
<organism evidence="2 3">
    <name type="scientific">Abrus precatorius</name>
    <name type="common">Indian licorice</name>
    <name type="synonym">Glycine abrus</name>
    <dbReference type="NCBI Taxonomy" id="3816"/>
    <lineage>
        <taxon>Eukaryota</taxon>
        <taxon>Viridiplantae</taxon>
        <taxon>Streptophyta</taxon>
        <taxon>Embryophyta</taxon>
        <taxon>Tracheophyta</taxon>
        <taxon>Spermatophyta</taxon>
        <taxon>Magnoliopsida</taxon>
        <taxon>eudicotyledons</taxon>
        <taxon>Gunneridae</taxon>
        <taxon>Pentapetalae</taxon>
        <taxon>rosids</taxon>
        <taxon>fabids</taxon>
        <taxon>Fabales</taxon>
        <taxon>Fabaceae</taxon>
        <taxon>Papilionoideae</taxon>
        <taxon>50 kb inversion clade</taxon>
        <taxon>NPAAA clade</taxon>
        <taxon>indigoferoid/millettioid clade</taxon>
        <taxon>Abreae</taxon>
        <taxon>Abrus</taxon>
    </lineage>
</organism>
<name>A0A8B8KIS0_ABRPR</name>
<feature type="region of interest" description="Disordered" evidence="1">
    <location>
        <begin position="32"/>
        <end position="117"/>
    </location>
</feature>
<dbReference type="KEGG" id="aprc:113855728"/>
<sequence length="270" mass="29946">MGVGNSRLNGGDGEAKIRPMLVGKFEEFRKSRNAETTLSKKELLKNADQEDGNSQSSRESEIEDKVSSLKETQPPKDETFVRSTTAEKLSRVVPMPNPEREIEEGNGEKVEKDIDQNQDKVIHVIQIVEAEVKTEEGKRTTEPVEEAKQENDDRDDDDDDSHELNRVICPGSPSFRIYCIEAEKGNEEDCMKPSIVVHQKSRSAETVVSVASGSLKEIAEIESTSKTKGNKKKFGAMRTLLKVKSCYHPMCTCAGDESGQLVAAKSVKND</sequence>
<evidence type="ECO:0000313" key="3">
    <source>
        <dbReference type="RefSeq" id="XP_027343158.1"/>
    </source>
</evidence>
<feature type="compositionally biased region" description="Acidic residues" evidence="1">
    <location>
        <begin position="152"/>
        <end position="161"/>
    </location>
</feature>
<gene>
    <name evidence="3" type="primary">LOC113855728</name>
</gene>
<dbReference type="OrthoDB" id="1903040at2759"/>
<feature type="region of interest" description="Disordered" evidence="1">
    <location>
        <begin position="130"/>
        <end position="166"/>
    </location>
</feature>
<feature type="compositionally biased region" description="Basic and acidic residues" evidence="1">
    <location>
        <begin position="130"/>
        <end position="151"/>
    </location>
</feature>
<feature type="compositionally biased region" description="Basic and acidic residues" evidence="1">
    <location>
        <begin position="58"/>
        <end position="80"/>
    </location>
</feature>
<feature type="compositionally biased region" description="Basic and acidic residues" evidence="1">
    <location>
        <begin position="32"/>
        <end position="48"/>
    </location>
</feature>
<dbReference type="RefSeq" id="XP_027343158.1">
    <property type="nucleotide sequence ID" value="XM_027487357.1"/>
</dbReference>
<reference evidence="2" key="1">
    <citation type="journal article" date="2019" name="Toxins">
        <title>Detection of Abrin-Like and Prepropulchellin-Like Toxin Genes and Transcripts Using Whole Genome Sequencing and Full-Length Transcript Sequencing of Abrus precatorius.</title>
        <authorList>
            <person name="Hovde B.T."/>
            <person name="Daligault H.E."/>
            <person name="Hanschen E.R."/>
            <person name="Kunde Y.A."/>
            <person name="Johnson M.B."/>
            <person name="Starkenburg S.R."/>
            <person name="Johnson S.L."/>
        </authorList>
    </citation>
    <scope>NUCLEOTIDE SEQUENCE [LARGE SCALE GENOMIC DNA]</scope>
</reference>
<dbReference type="GeneID" id="113855728"/>